<keyword evidence="3" id="KW-0067">ATP-binding</keyword>
<gene>
    <name evidence="5" type="ORF">S01H4_16575</name>
</gene>
<organism evidence="5">
    <name type="scientific">marine sediment metagenome</name>
    <dbReference type="NCBI Taxonomy" id="412755"/>
    <lineage>
        <taxon>unclassified sequences</taxon>
        <taxon>metagenomes</taxon>
        <taxon>ecological metagenomes</taxon>
    </lineage>
</organism>
<reference evidence="5" key="1">
    <citation type="journal article" date="2014" name="Front. Microbiol.">
        <title>High frequency of phylogenetically diverse reductive dehalogenase-homologous genes in deep subseafloor sedimentary metagenomes.</title>
        <authorList>
            <person name="Kawai M."/>
            <person name="Futagami T."/>
            <person name="Toyoda A."/>
            <person name="Takaki Y."/>
            <person name="Nishi S."/>
            <person name="Hori S."/>
            <person name="Arai W."/>
            <person name="Tsubouchi T."/>
            <person name="Morono Y."/>
            <person name="Uchiyama I."/>
            <person name="Ito T."/>
            <person name="Fujiyama A."/>
            <person name="Inagaki F."/>
            <person name="Takami H."/>
        </authorList>
    </citation>
    <scope>NUCLEOTIDE SEQUENCE</scope>
    <source>
        <strain evidence="5">Expedition CK06-06</strain>
    </source>
</reference>
<dbReference type="AlphaFoldDB" id="X0ZBF1"/>
<dbReference type="EMBL" id="BART01007272">
    <property type="protein sequence ID" value="GAG55577.1"/>
    <property type="molecule type" value="Genomic_DNA"/>
</dbReference>
<dbReference type="SUPFAM" id="SSF52210">
    <property type="entry name" value="Succinyl-CoA synthetase domains"/>
    <property type="match status" value="2"/>
</dbReference>
<name>X0ZBF1_9ZZZZ</name>
<comment type="caution">
    <text evidence="5">The sequence shown here is derived from an EMBL/GenBank/DDBJ whole genome shotgun (WGS) entry which is preliminary data.</text>
</comment>
<feature type="domain" description="Succinyl-CoA synthetase-like flavodoxin" evidence="4">
    <location>
        <begin position="30"/>
        <end position="171"/>
    </location>
</feature>
<protein>
    <recommendedName>
        <fullName evidence="4">Succinyl-CoA synthetase-like flavodoxin domain-containing protein</fullName>
    </recommendedName>
</protein>
<evidence type="ECO:0000313" key="5">
    <source>
        <dbReference type="EMBL" id="GAG55577.1"/>
    </source>
</evidence>
<dbReference type="PANTHER" id="PTHR43334:SF2">
    <property type="entry name" value="ACETATE--COA LIGASE [ADP-FORMING]"/>
    <property type="match status" value="1"/>
</dbReference>
<dbReference type="PANTHER" id="PTHR43334">
    <property type="entry name" value="ACETATE--COA LIGASE [ADP-FORMING]"/>
    <property type="match status" value="1"/>
</dbReference>
<dbReference type="InterPro" id="IPR032875">
    <property type="entry name" value="Succ_CoA_lig_flav_dom"/>
</dbReference>
<evidence type="ECO:0000256" key="3">
    <source>
        <dbReference type="ARBA" id="ARBA00022840"/>
    </source>
</evidence>
<keyword evidence="2" id="KW-0547">Nucleotide-binding</keyword>
<evidence type="ECO:0000259" key="4">
    <source>
        <dbReference type="Pfam" id="PF13607"/>
    </source>
</evidence>
<dbReference type="Pfam" id="PF13607">
    <property type="entry name" value="Succ_CoA_lig"/>
    <property type="match status" value="1"/>
</dbReference>
<dbReference type="Gene3D" id="3.40.50.261">
    <property type="entry name" value="Succinyl-CoA synthetase domains"/>
    <property type="match status" value="2"/>
</dbReference>
<evidence type="ECO:0000256" key="2">
    <source>
        <dbReference type="ARBA" id="ARBA00022741"/>
    </source>
</evidence>
<sequence length="351" mass="39467">MGLSTIDGDSDGEEKEGFFSGFGVFSNFKRGNIAIISQSGMLNGGYLMHVMTKYPNLGFRYACSIGNKMDLSEIEFLEYLIKDNTVNVIAIYLESFKNSRKFIELCRKVRSMPNKTIILLRGGITPQGQKASLSHTGSLAENSRLINGIIKQSGVIYANSFYELFQFARTFSIIYETGKILPKKGNVSFVAGSGGAGTITADLTMKYGLNFPILGDKAYDALVDVFPDWMPPNRFAFIDIWPAMEKAMMNKVRPDVVTTHVYKTLLSESNIEGIFNMMFCSRQFRALNDLDQIVDNVKNSSKPIFFWLVGEDKEVRRVSKILAKHNLPDFPSLEEMVKNFSILVQESNNKF</sequence>
<dbReference type="InterPro" id="IPR016102">
    <property type="entry name" value="Succinyl-CoA_synth-like"/>
</dbReference>
<proteinExistence type="predicted"/>
<dbReference type="InterPro" id="IPR051538">
    <property type="entry name" value="Acyl-CoA_Synth/Transferase"/>
</dbReference>
<accession>X0ZBF1</accession>
<dbReference type="GO" id="GO:0005524">
    <property type="term" value="F:ATP binding"/>
    <property type="evidence" value="ECO:0007669"/>
    <property type="project" value="UniProtKB-KW"/>
</dbReference>
<evidence type="ECO:0000256" key="1">
    <source>
        <dbReference type="ARBA" id="ARBA00022598"/>
    </source>
</evidence>
<dbReference type="GO" id="GO:0016874">
    <property type="term" value="F:ligase activity"/>
    <property type="evidence" value="ECO:0007669"/>
    <property type="project" value="UniProtKB-KW"/>
</dbReference>
<keyword evidence="1" id="KW-0436">Ligase</keyword>